<name>A0AAU7B3J1_9ACTN</name>
<dbReference type="KEGG" id="parq:DSM112329_05080"/>
<dbReference type="AlphaFoldDB" id="A0AAU7B3J1"/>
<reference evidence="1" key="1">
    <citation type="submission" date="2022-12" db="EMBL/GenBank/DDBJ databases">
        <title>Paraconexibacter alkalitolerans sp. nov. and Baekduia alba sp. nov., isolated from soil and emended description of the genera Paraconexibacter (Chun et al., 2020) and Baekduia (An et al., 2020).</title>
        <authorList>
            <person name="Vieira S."/>
            <person name="Huber K.J."/>
            <person name="Geppert A."/>
            <person name="Wolf J."/>
            <person name="Neumann-Schaal M."/>
            <person name="Muesken M."/>
            <person name="Overmann J."/>
        </authorList>
    </citation>
    <scope>NUCLEOTIDE SEQUENCE</scope>
    <source>
        <strain evidence="1">AEG42_29</strain>
    </source>
</reference>
<protein>
    <submittedName>
        <fullName evidence="1">Uncharacterized protein</fullName>
    </submittedName>
</protein>
<dbReference type="RefSeq" id="WP_354699366.1">
    <property type="nucleotide sequence ID" value="NZ_CP114014.1"/>
</dbReference>
<gene>
    <name evidence="1" type="ORF">DSM112329_05080</name>
</gene>
<dbReference type="EMBL" id="CP114014">
    <property type="protein sequence ID" value="XAY08182.1"/>
    <property type="molecule type" value="Genomic_DNA"/>
</dbReference>
<sequence>MTCISDSCRTASDCTRHLSLLLQTDDTSTRLKAEKRIAALAEDLRALRSGSARNELVAAGSLLRARFTVDASGSRASLRPTDVLETAQGNPLVLGAVAVTAARQAGMALGLLAGARGRFVVAHATLARPLVLDLHDGFALRNVDGDESSFRWLCAHVTAQRVGELLAPQPVRRVRTGDTPARLVASPN</sequence>
<evidence type="ECO:0000313" key="1">
    <source>
        <dbReference type="EMBL" id="XAY08182.1"/>
    </source>
</evidence>
<proteinExistence type="predicted"/>
<accession>A0AAU7B3J1</accession>
<organism evidence="1">
    <name type="scientific">Paraconexibacter sp. AEG42_29</name>
    <dbReference type="NCBI Taxonomy" id="2997339"/>
    <lineage>
        <taxon>Bacteria</taxon>
        <taxon>Bacillati</taxon>
        <taxon>Actinomycetota</taxon>
        <taxon>Thermoleophilia</taxon>
        <taxon>Solirubrobacterales</taxon>
        <taxon>Paraconexibacteraceae</taxon>
        <taxon>Paraconexibacter</taxon>
    </lineage>
</organism>